<evidence type="ECO:0000259" key="1">
    <source>
        <dbReference type="Pfam" id="PF00296"/>
    </source>
</evidence>
<proteinExistence type="predicted"/>
<dbReference type="RefSeq" id="WP_316515571.1">
    <property type="nucleotide sequence ID" value="NZ_OY726395.1"/>
</dbReference>
<dbReference type="InterPro" id="IPR011251">
    <property type="entry name" value="Luciferase-like_dom"/>
</dbReference>
<dbReference type="EMBL" id="OY726395">
    <property type="protein sequence ID" value="CAJ1581196.1"/>
    <property type="molecule type" value="Genomic_DNA"/>
</dbReference>
<accession>A0ABM9MBK8</accession>
<gene>
    <name evidence="2" type="ORF">MU0050_001432</name>
</gene>
<dbReference type="NCBIfam" id="TIGR03619">
    <property type="entry name" value="F420_Rv2161c"/>
    <property type="match status" value="1"/>
</dbReference>
<dbReference type="PANTHER" id="PTHR43244:SF2">
    <property type="entry name" value="CONSERVED HYPOTHETICAL ALANINE AND PROLINE-RICH PROTEIN"/>
    <property type="match status" value="1"/>
</dbReference>
<evidence type="ECO:0000313" key="2">
    <source>
        <dbReference type="EMBL" id="CAJ1581196.1"/>
    </source>
</evidence>
<protein>
    <submittedName>
        <fullName evidence="2">TIGR03619 family F420-dependent LLM class oxidoreductase</fullName>
        <ecNumber evidence="2">1.-.-.-</ecNumber>
    </submittedName>
</protein>
<sequence>MDLGYVSLNTPDDIAPDVLGAELEARGFESLWVGEHPQVPVASSTGLPRRLVAAQKQMWDPLLALTLAAGATEKLRLGTAVALPLERELFTLAKQVATLDRISRGRLLFGVGVGVRAELEAATRAVAWPQRYRALDDMVAALDALWTQDESTHHGEFFDFEPVWSYPKPHQRPRPPLLTAATGPKALRSCLRWADGWLPGDAALGDVPGALARFRDLAHDAGRDPATLDLTIMVWGEPTPEALAGYRELGFNRAVLGGGRRDSTDPTATLPFLDRCAAMIEQLG</sequence>
<evidence type="ECO:0000313" key="3">
    <source>
        <dbReference type="Proteomes" id="UP001190466"/>
    </source>
</evidence>
<dbReference type="EC" id="1.-.-.-" evidence="2"/>
<dbReference type="Gene3D" id="3.20.20.30">
    <property type="entry name" value="Luciferase-like domain"/>
    <property type="match status" value="1"/>
</dbReference>
<reference evidence="2 3" key="1">
    <citation type="submission" date="2023-08" db="EMBL/GenBank/DDBJ databases">
        <authorList>
            <person name="Folkvardsen B D."/>
            <person name="Norman A."/>
        </authorList>
    </citation>
    <scope>NUCLEOTIDE SEQUENCE [LARGE SCALE GENOMIC DNA]</scope>
    <source>
        <strain evidence="2 3">Mu0050</strain>
    </source>
</reference>
<dbReference type="InterPro" id="IPR019921">
    <property type="entry name" value="Lucif-like_OxRdtase_Rv2161c"/>
</dbReference>
<dbReference type="GO" id="GO:0016491">
    <property type="term" value="F:oxidoreductase activity"/>
    <property type="evidence" value="ECO:0007669"/>
    <property type="project" value="UniProtKB-KW"/>
</dbReference>
<dbReference type="InterPro" id="IPR036661">
    <property type="entry name" value="Luciferase-like_sf"/>
</dbReference>
<dbReference type="Proteomes" id="UP001190466">
    <property type="component" value="Chromosome"/>
</dbReference>
<organism evidence="2 3">
    <name type="scientific">[Mycobacterium] wendilense</name>
    <dbReference type="NCBI Taxonomy" id="3064284"/>
    <lineage>
        <taxon>Bacteria</taxon>
        <taxon>Bacillati</taxon>
        <taxon>Actinomycetota</taxon>
        <taxon>Actinomycetes</taxon>
        <taxon>Mycobacteriales</taxon>
        <taxon>Mycobacteriaceae</taxon>
        <taxon>Mycolicibacter</taxon>
    </lineage>
</organism>
<dbReference type="SUPFAM" id="SSF51679">
    <property type="entry name" value="Bacterial luciferase-like"/>
    <property type="match status" value="1"/>
</dbReference>
<keyword evidence="2" id="KW-0560">Oxidoreductase</keyword>
<dbReference type="InterPro" id="IPR050564">
    <property type="entry name" value="F420-G6PD/mer"/>
</dbReference>
<dbReference type="PANTHER" id="PTHR43244">
    <property type="match status" value="1"/>
</dbReference>
<feature type="domain" description="Luciferase-like" evidence="1">
    <location>
        <begin position="21"/>
        <end position="233"/>
    </location>
</feature>
<keyword evidence="3" id="KW-1185">Reference proteome</keyword>
<dbReference type="Pfam" id="PF00296">
    <property type="entry name" value="Bac_luciferase"/>
    <property type="match status" value="1"/>
</dbReference>
<name>A0ABM9MBK8_9MYCO</name>